<dbReference type="Proteomes" id="UP000316184">
    <property type="component" value="Unassembled WGS sequence"/>
</dbReference>
<proteinExistence type="predicted"/>
<reference evidence="3 4" key="1">
    <citation type="submission" date="2019-06" db="EMBL/GenBank/DDBJ databases">
        <title>Sequencing the genomes of 1000 actinobacteria strains.</title>
        <authorList>
            <person name="Klenk H.-P."/>
        </authorList>
    </citation>
    <scope>NUCLEOTIDE SEQUENCE [LARGE SCALE GENOMIC DNA]</scope>
    <source>
        <strain evidence="3 4">DSM 46699</strain>
    </source>
</reference>
<dbReference type="RefSeq" id="WP_246110590.1">
    <property type="nucleotide sequence ID" value="NZ_VIWX01000006.1"/>
</dbReference>
<evidence type="ECO:0000313" key="4">
    <source>
        <dbReference type="Proteomes" id="UP000316184"/>
    </source>
</evidence>
<dbReference type="EMBL" id="VIWX01000006">
    <property type="protein sequence ID" value="TWF93107.1"/>
    <property type="molecule type" value="Genomic_DNA"/>
</dbReference>
<protein>
    <submittedName>
        <fullName evidence="3">Uncharacterized protein</fullName>
    </submittedName>
</protein>
<feature type="signal peptide" evidence="2">
    <location>
        <begin position="1"/>
        <end position="45"/>
    </location>
</feature>
<feature type="chain" id="PRO_5021708359" evidence="2">
    <location>
        <begin position="46"/>
        <end position="219"/>
    </location>
</feature>
<evidence type="ECO:0000256" key="1">
    <source>
        <dbReference type="SAM" id="MobiDB-lite"/>
    </source>
</evidence>
<keyword evidence="2" id="KW-0732">Signal</keyword>
<evidence type="ECO:0000313" key="3">
    <source>
        <dbReference type="EMBL" id="TWF93107.1"/>
    </source>
</evidence>
<dbReference type="AlphaFoldDB" id="A0A561U154"/>
<organism evidence="3 4">
    <name type="scientific">Saccharopolyspora dendranthemae</name>
    <dbReference type="NCBI Taxonomy" id="1181886"/>
    <lineage>
        <taxon>Bacteria</taxon>
        <taxon>Bacillati</taxon>
        <taxon>Actinomycetota</taxon>
        <taxon>Actinomycetes</taxon>
        <taxon>Pseudonocardiales</taxon>
        <taxon>Pseudonocardiaceae</taxon>
        <taxon>Saccharopolyspora</taxon>
    </lineage>
</organism>
<feature type="compositionally biased region" description="Basic and acidic residues" evidence="1">
    <location>
        <begin position="209"/>
        <end position="219"/>
    </location>
</feature>
<keyword evidence="4" id="KW-1185">Reference proteome</keyword>
<accession>A0A561U154</accession>
<feature type="region of interest" description="Disordered" evidence="1">
    <location>
        <begin position="195"/>
        <end position="219"/>
    </location>
</feature>
<sequence length="219" mass="24082">MTAGESRREPAQGKLIERNSMMKRIAASCASVVGAALLMAPPATAAEEPTVRELLEKCDNGTDSCVFHPAGEVEYYQNTSEEVGAPVFNCTDKEQMMSVAWSDSTAESNSVGLSMGTSFGEVFKVAFKATYGHEWRSEHTESQTTFITVRPGEVGQVYHGPKMQKAKGTYELHFEDKFYDHYIWYVNDFEASGPADDQGGTITQSTRAMTEEEKQANCG</sequence>
<evidence type="ECO:0000256" key="2">
    <source>
        <dbReference type="SAM" id="SignalP"/>
    </source>
</evidence>
<name>A0A561U154_9PSEU</name>
<gene>
    <name evidence="3" type="ORF">FHU35_16390</name>
</gene>
<comment type="caution">
    <text evidence="3">The sequence shown here is derived from an EMBL/GenBank/DDBJ whole genome shotgun (WGS) entry which is preliminary data.</text>
</comment>